<reference evidence="7" key="1">
    <citation type="journal article" date="2019" name="Int. J. Syst. Evol. Microbiol.">
        <title>The Global Catalogue of Microorganisms (GCM) 10K type strain sequencing project: providing services to taxonomists for standard genome sequencing and annotation.</title>
        <authorList>
            <consortium name="The Broad Institute Genomics Platform"/>
            <consortium name="The Broad Institute Genome Sequencing Center for Infectious Disease"/>
            <person name="Wu L."/>
            <person name="Ma J."/>
        </authorList>
    </citation>
    <scope>NUCLEOTIDE SEQUENCE [LARGE SCALE GENOMIC DNA]</scope>
    <source>
        <strain evidence="7">JCM 9918</strain>
    </source>
</reference>
<keyword evidence="4" id="KW-0812">Transmembrane</keyword>
<protein>
    <submittedName>
        <fullName evidence="6">Diacylglycerol/lipid kinase family protein</fullName>
        <ecNumber evidence="6">2.7.1.-</ecNumber>
    </submittedName>
</protein>
<keyword evidence="7" id="KW-1185">Reference proteome</keyword>
<comment type="similarity">
    <text evidence="2">Belongs to the diacylglycerol/lipid kinase family.</text>
</comment>
<evidence type="ECO:0000313" key="6">
    <source>
        <dbReference type="EMBL" id="MFC5806214.1"/>
    </source>
</evidence>
<comment type="cofactor">
    <cofactor evidence="1">
        <name>Mg(2+)</name>
        <dbReference type="ChEBI" id="CHEBI:18420"/>
    </cofactor>
</comment>
<dbReference type="InterPro" id="IPR017438">
    <property type="entry name" value="ATP-NAD_kinase_N"/>
</dbReference>
<dbReference type="InterPro" id="IPR001206">
    <property type="entry name" value="Diacylglycerol_kinase_cat_dom"/>
</dbReference>
<keyword evidence="6" id="KW-0418">Kinase</keyword>
<organism evidence="6 7">
    <name type="scientific">Streptomyces heilongjiangensis</name>
    <dbReference type="NCBI Taxonomy" id="945052"/>
    <lineage>
        <taxon>Bacteria</taxon>
        <taxon>Bacillati</taxon>
        <taxon>Actinomycetota</taxon>
        <taxon>Actinomycetes</taxon>
        <taxon>Kitasatosporales</taxon>
        <taxon>Streptomycetaceae</taxon>
        <taxon>Streptomyces</taxon>
    </lineage>
</organism>
<dbReference type="Pfam" id="PF00781">
    <property type="entry name" value="DAGK_cat"/>
    <property type="match status" value="1"/>
</dbReference>
<name>A0ABW1AZB9_9ACTN</name>
<evidence type="ECO:0000256" key="1">
    <source>
        <dbReference type="ARBA" id="ARBA00001946"/>
    </source>
</evidence>
<accession>A0ABW1AZB9</accession>
<feature type="domain" description="DAGKc" evidence="5">
    <location>
        <begin position="131"/>
        <end position="259"/>
    </location>
</feature>
<dbReference type="PROSITE" id="PS50146">
    <property type="entry name" value="DAGK"/>
    <property type="match status" value="1"/>
</dbReference>
<sequence length="458" mass="46806">MGGGARESTAVGGGGRGGSAGWARLALLALAASVLVPLVTVGPLGLLWAAVGLVGLALAAVGVWWTLAHTGVVRTVGVVLCATAPLLVPAVYAATGVLWPVLVSLALWVLAMASAHIAVAYRGTADEHAAAPPRHPWILMNPRSGGGKVGRFHLEERARAAGAEVVLLDGGPQDVAGLARRAVADGADLLAVAGGDGTQALVAEVAARNDLPFLVIPAGTRNHFALDLGLDRDDPARALEALTDGVDLRVDLGFAADRVFVNNASFGTYAAVVGDPDYRGRKVRTSLRMLPGLLTGADAPRLGVRAGDAHAEGLQALLVSNNPYLRAVDAARPGRRQRLDSGLLGLVCVRVGNTAQAAAMMRGARSGGLLRLTARTAVVEADTATVPVGVDGEHVVLPAPVRCRLEPGALRVRVPRHRPGTPLSGATADWPRVTRLALGLPVPGGRRSRGATPPGGTG</sequence>
<evidence type="ECO:0000256" key="2">
    <source>
        <dbReference type="ARBA" id="ARBA00005983"/>
    </source>
</evidence>
<dbReference type="Gene3D" id="3.40.50.10330">
    <property type="entry name" value="Probable inorganic polyphosphate/atp-NAD kinase, domain 1"/>
    <property type="match status" value="1"/>
</dbReference>
<keyword evidence="4" id="KW-0472">Membrane</keyword>
<evidence type="ECO:0000259" key="5">
    <source>
        <dbReference type="PROSITE" id="PS50146"/>
    </source>
</evidence>
<evidence type="ECO:0000313" key="7">
    <source>
        <dbReference type="Proteomes" id="UP001596112"/>
    </source>
</evidence>
<evidence type="ECO:0000256" key="3">
    <source>
        <dbReference type="SAM" id="MobiDB-lite"/>
    </source>
</evidence>
<feature type="transmembrane region" description="Helical" evidence="4">
    <location>
        <begin position="98"/>
        <end position="121"/>
    </location>
</feature>
<dbReference type="InterPro" id="IPR016064">
    <property type="entry name" value="NAD/diacylglycerol_kinase_sf"/>
</dbReference>
<dbReference type="Proteomes" id="UP001596112">
    <property type="component" value="Unassembled WGS sequence"/>
</dbReference>
<dbReference type="RefSeq" id="WP_380965499.1">
    <property type="nucleotide sequence ID" value="NZ_JAQOSL010000004.1"/>
</dbReference>
<dbReference type="EMBL" id="JBHSNZ010000001">
    <property type="protein sequence ID" value="MFC5806214.1"/>
    <property type="molecule type" value="Genomic_DNA"/>
</dbReference>
<feature type="transmembrane region" description="Helical" evidence="4">
    <location>
        <begin position="21"/>
        <end position="40"/>
    </location>
</feature>
<dbReference type="EC" id="2.7.1.-" evidence="6"/>
<dbReference type="PANTHER" id="PTHR12358">
    <property type="entry name" value="SPHINGOSINE KINASE"/>
    <property type="match status" value="1"/>
</dbReference>
<dbReference type="SUPFAM" id="SSF111331">
    <property type="entry name" value="NAD kinase/diacylglycerol kinase-like"/>
    <property type="match status" value="1"/>
</dbReference>
<feature type="transmembrane region" description="Helical" evidence="4">
    <location>
        <begin position="46"/>
        <end position="65"/>
    </location>
</feature>
<dbReference type="Gene3D" id="2.60.200.40">
    <property type="match status" value="1"/>
</dbReference>
<proteinExistence type="inferred from homology"/>
<comment type="caution">
    <text evidence="6">The sequence shown here is derived from an EMBL/GenBank/DDBJ whole genome shotgun (WGS) entry which is preliminary data.</text>
</comment>
<dbReference type="InterPro" id="IPR050187">
    <property type="entry name" value="Lipid_Phosphate_FormReg"/>
</dbReference>
<feature type="region of interest" description="Disordered" evidence="3">
    <location>
        <begin position="439"/>
        <end position="458"/>
    </location>
</feature>
<dbReference type="PANTHER" id="PTHR12358:SF54">
    <property type="entry name" value="SPHINGOSINE KINASE RELATED PROTEIN"/>
    <property type="match status" value="1"/>
</dbReference>
<feature type="transmembrane region" description="Helical" evidence="4">
    <location>
        <begin position="72"/>
        <end position="92"/>
    </location>
</feature>
<evidence type="ECO:0000256" key="4">
    <source>
        <dbReference type="SAM" id="Phobius"/>
    </source>
</evidence>
<keyword evidence="6" id="KW-0808">Transferase</keyword>
<keyword evidence="4" id="KW-1133">Transmembrane helix</keyword>
<gene>
    <name evidence="6" type="ORF">ACFQGO_01570</name>
</gene>
<dbReference type="GO" id="GO:0016301">
    <property type="term" value="F:kinase activity"/>
    <property type="evidence" value="ECO:0007669"/>
    <property type="project" value="UniProtKB-KW"/>
</dbReference>